<evidence type="ECO:0000256" key="2">
    <source>
        <dbReference type="SAM" id="MobiDB-lite"/>
    </source>
</evidence>
<sequence length="232" mass="26682">MGREEQVEEREVLDSIFPDEITDISETEYRIAITLDIPDDDEEQDEPPVVLLTVRYPPDYPDVAPVLELSPPPNAPSHRYISIADDKDQLLQGLQETVEENLGMAMVFTLVSALKEAAEQLAVERRDAVLKEEEEQLLAAEREENKKFHGTQVNRESFTKWRESFMKEMEETKAKEEEDRLADLKKAKIKEPVKLTGRQLWERGLVGKYEQEEADEDEVPAQEVRKLSVGDN</sequence>
<evidence type="ECO:0000259" key="3">
    <source>
        <dbReference type="PROSITE" id="PS50908"/>
    </source>
</evidence>
<dbReference type="Pfam" id="PF05773">
    <property type="entry name" value="RWD"/>
    <property type="match status" value="1"/>
</dbReference>
<reference evidence="4" key="1">
    <citation type="journal article" date="2023" name="Mol. Phylogenet. Evol.">
        <title>Genome-scale phylogeny and comparative genomics of the fungal order Sordariales.</title>
        <authorList>
            <person name="Hensen N."/>
            <person name="Bonometti L."/>
            <person name="Westerberg I."/>
            <person name="Brannstrom I.O."/>
            <person name="Guillou S."/>
            <person name="Cros-Aarteil S."/>
            <person name="Calhoun S."/>
            <person name="Haridas S."/>
            <person name="Kuo A."/>
            <person name="Mondo S."/>
            <person name="Pangilinan J."/>
            <person name="Riley R."/>
            <person name="LaButti K."/>
            <person name="Andreopoulos B."/>
            <person name="Lipzen A."/>
            <person name="Chen C."/>
            <person name="Yan M."/>
            <person name="Daum C."/>
            <person name="Ng V."/>
            <person name="Clum A."/>
            <person name="Steindorff A."/>
            <person name="Ohm R.A."/>
            <person name="Martin F."/>
            <person name="Silar P."/>
            <person name="Natvig D.O."/>
            <person name="Lalanne C."/>
            <person name="Gautier V."/>
            <person name="Ament-Velasquez S.L."/>
            <person name="Kruys A."/>
            <person name="Hutchinson M.I."/>
            <person name="Powell A.J."/>
            <person name="Barry K."/>
            <person name="Miller A.N."/>
            <person name="Grigoriev I.V."/>
            <person name="Debuchy R."/>
            <person name="Gladieux P."/>
            <person name="Hiltunen Thoren M."/>
            <person name="Johannesson H."/>
        </authorList>
    </citation>
    <scope>NUCLEOTIDE SEQUENCE</scope>
    <source>
        <strain evidence="4">SMH4131-1</strain>
    </source>
</reference>
<dbReference type="SMART" id="SM00591">
    <property type="entry name" value="RWD"/>
    <property type="match status" value="1"/>
</dbReference>
<gene>
    <name evidence="4" type="ORF">B0T19DRAFT_351928</name>
</gene>
<keyword evidence="5" id="KW-1185">Reference proteome</keyword>
<organism evidence="4 5">
    <name type="scientific">Cercophora scortea</name>
    <dbReference type="NCBI Taxonomy" id="314031"/>
    <lineage>
        <taxon>Eukaryota</taxon>
        <taxon>Fungi</taxon>
        <taxon>Dikarya</taxon>
        <taxon>Ascomycota</taxon>
        <taxon>Pezizomycotina</taxon>
        <taxon>Sordariomycetes</taxon>
        <taxon>Sordariomycetidae</taxon>
        <taxon>Sordariales</taxon>
        <taxon>Lasiosphaeriaceae</taxon>
        <taxon>Cercophora</taxon>
    </lineage>
</organism>
<evidence type="ECO:0000313" key="4">
    <source>
        <dbReference type="EMBL" id="KAK3337314.1"/>
    </source>
</evidence>
<dbReference type="SUPFAM" id="SSF54495">
    <property type="entry name" value="UBC-like"/>
    <property type="match status" value="1"/>
</dbReference>
<feature type="coiled-coil region" evidence="1">
    <location>
        <begin position="114"/>
        <end position="143"/>
    </location>
</feature>
<proteinExistence type="predicted"/>
<evidence type="ECO:0000313" key="5">
    <source>
        <dbReference type="Proteomes" id="UP001286456"/>
    </source>
</evidence>
<feature type="domain" description="RWD" evidence="3">
    <location>
        <begin position="8"/>
        <end position="121"/>
    </location>
</feature>
<reference evidence="4" key="2">
    <citation type="submission" date="2023-06" db="EMBL/GenBank/DDBJ databases">
        <authorList>
            <consortium name="Lawrence Berkeley National Laboratory"/>
            <person name="Haridas S."/>
            <person name="Hensen N."/>
            <person name="Bonometti L."/>
            <person name="Westerberg I."/>
            <person name="Brannstrom I.O."/>
            <person name="Guillou S."/>
            <person name="Cros-Aarteil S."/>
            <person name="Calhoun S."/>
            <person name="Kuo A."/>
            <person name="Mondo S."/>
            <person name="Pangilinan J."/>
            <person name="Riley R."/>
            <person name="Labutti K."/>
            <person name="Andreopoulos B."/>
            <person name="Lipzen A."/>
            <person name="Chen C."/>
            <person name="Yanf M."/>
            <person name="Daum C."/>
            <person name="Ng V."/>
            <person name="Clum A."/>
            <person name="Steindorff A."/>
            <person name="Ohm R."/>
            <person name="Martin F."/>
            <person name="Silar P."/>
            <person name="Natvig D."/>
            <person name="Lalanne C."/>
            <person name="Gautier V."/>
            <person name="Ament-Velasquez S.L."/>
            <person name="Kruys A."/>
            <person name="Hutchinson M.I."/>
            <person name="Powell A.J."/>
            <person name="Barry K."/>
            <person name="Miller A.N."/>
            <person name="Grigoriev I.V."/>
            <person name="Debuchy R."/>
            <person name="Gladieux P."/>
            <person name="Thoren M.H."/>
            <person name="Johannesson H."/>
        </authorList>
    </citation>
    <scope>NUCLEOTIDE SEQUENCE</scope>
    <source>
        <strain evidence="4">SMH4131-1</strain>
    </source>
</reference>
<dbReference type="InterPro" id="IPR016135">
    <property type="entry name" value="UBQ-conjugating_enzyme/RWD"/>
</dbReference>
<dbReference type="InterPro" id="IPR006575">
    <property type="entry name" value="RWD_dom"/>
</dbReference>
<dbReference type="PANTHER" id="PTHR12292">
    <property type="entry name" value="RWD DOMAIN-CONTAINING PROTEIN"/>
    <property type="match status" value="1"/>
</dbReference>
<dbReference type="InterPro" id="IPR040213">
    <property type="entry name" value="GIR2-like"/>
</dbReference>
<evidence type="ECO:0000256" key="1">
    <source>
        <dbReference type="SAM" id="Coils"/>
    </source>
</evidence>
<dbReference type="CDD" id="cd23823">
    <property type="entry name" value="RWD_GCN2"/>
    <property type="match status" value="1"/>
</dbReference>
<dbReference type="AlphaFoldDB" id="A0AAE0J5J9"/>
<dbReference type="EMBL" id="JAUEPO010000001">
    <property type="protein sequence ID" value="KAK3337314.1"/>
    <property type="molecule type" value="Genomic_DNA"/>
</dbReference>
<accession>A0AAE0J5J9</accession>
<protein>
    <submittedName>
        <fullName evidence="4">Ubiquitin-conjugating enzyme/RWD-like protein</fullName>
    </submittedName>
</protein>
<name>A0AAE0J5J9_9PEZI</name>
<comment type="caution">
    <text evidence="4">The sequence shown here is derived from an EMBL/GenBank/DDBJ whole genome shotgun (WGS) entry which is preliminary data.</text>
</comment>
<feature type="region of interest" description="Disordered" evidence="2">
    <location>
        <begin position="209"/>
        <end position="232"/>
    </location>
</feature>
<dbReference type="Proteomes" id="UP001286456">
    <property type="component" value="Unassembled WGS sequence"/>
</dbReference>
<dbReference type="FunFam" id="3.10.110.10:FF:000075">
    <property type="entry name" value="RWD domain-containing protein (Gir2)"/>
    <property type="match status" value="1"/>
</dbReference>
<keyword evidence="1" id="KW-0175">Coiled coil</keyword>
<dbReference type="Gene3D" id="3.10.110.10">
    <property type="entry name" value="Ubiquitin Conjugating Enzyme"/>
    <property type="match status" value="1"/>
</dbReference>
<feature type="compositionally biased region" description="Basic and acidic residues" evidence="2">
    <location>
        <begin position="223"/>
        <end position="232"/>
    </location>
</feature>
<dbReference type="PROSITE" id="PS50908">
    <property type="entry name" value="RWD"/>
    <property type="match status" value="1"/>
</dbReference>